<evidence type="ECO:0000259" key="1">
    <source>
        <dbReference type="Pfam" id="PF18029"/>
    </source>
</evidence>
<dbReference type="InterPro" id="IPR041581">
    <property type="entry name" value="Glyoxalase_6"/>
</dbReference>
<dbReference type="Gene3D" id="3.10.180.10">
    <property type="entry name" value="2,3-Dihydroxybiphenyl 1,2-Dioxygenase, domain 1"/>
    <property type="match status" value="1"/>
</dbReference>
<accession>A0AAU2V877</accession>
<evidence type="ECO:0000313" key="2">
    <source>
        <dbReference type="EMBL" id="WTW63321.1"/>
    </source>
</evidence>
<reference evidence="2" key="1">
    <citation type="submission" date="2022-10" db="EMBL/GenBank/DDBJ databases">
        <title>The complete genomes of actinobacterial strains from the NBC collection.</title>
        <authorList>
            <person name="Joergensen T.S."/>
            <person name="Alvarez Arevalo M."/>
            <person name="Sterndorff E.B."/>
            <person name="Faurdal D."/>
            <person name="Vuksanovic O."/>
            <person name="Mourched A.-S."/>
            <person name="Charusanti P."/>
            <person name="Shaw S."/>
            <person name="Blin K."/>
            <person name="Weber T."/>
        </authorList>
    </citation>
    <scope>NUCLEOTIDE SEQUENCE</scope>
    <source>
        <strain evidence="2">NBC_00003</strain>
    </source>
</reference>
<dbReference type="EMBL" id="CP108318">
    <property type="protein sequence ID" value="WTW63321.1"/>
    <property type="molecule type" value="Genomic_DNA"/>
</dbReference>
<sequence length="127" mass="14041">MTSLIRHVTIDCDDTYRLATFWAQVLGGAVAEDDQDGGPEATVTAGGVTLLFIKVADTRTVKNRVHLDLQPQDRSRDEEVERLLSLGATLIGDHRRPDGTGWATMADIEGNEFCVERSAEERARTRN</sequence>
<dbReference type="AlphaFoldDB" id="A0AAU2V877"/>
<dbReference type="SUPFAM" id="SSF54593">
    <property type="entry name" value="Glyoxalase/Bleomycin resistance protein/Dihydroxybiphenyl dioxygenase"/>
    <property type="match status" value="1"/>
</dbReference>
<feature type="domain" description="Glyoxalase-like" evidence="1">
    <location>
        <begin position="7"/>
        <end position="115"/>
    </location>
</feature>
<dbReference type="Pfam" id="PF18029">
    <property type="entry name" value="Glyoxalase_6"/>
    <property type="match status" value="1"/>
</dbReference>
<dbReference type="PANTHER" id="PTHR35908">
    <property type="entry name" value="HYPOTHETICAL FUSION PROTEIN"/>
    <property type="match status" value="1"/>
</dbReference>
<dbReference type="InterPro" id="IPR029068">
    <property type="entry name" value="Glyas_Bleomycin-R_OHBP_Dase"/>
</dbReference>
<gene>
    <name evidence="2" type="ORF">OG549_23180</name>
</gene>
<organism evidence="2">
    <name type="scientific">Streptomyces sp. NBC_00003</name>
    <dbReference type="NCBI Taxonomy" id="2903608"/>
    <lineage>
        <taxon>Bacteria</taxon>
        <taxon>Bacillati</taxon>
        <taxon>Actinomycetota</taxon>
        <taxon>Actinomycetes</taxon>
        <taxon>Kitasatosporales</taxon>
        <taxon>Streptomycetaceae</taxon>
        <taxon>Streptomyces</taxon>
    </lineage>
</organism>
<dbReference type="CDD" id="cd06587">
    <property type="entry name" value="VOC"/>
    <property type="match status" value="1"/>
</dbReference>
<proteinExistence type="predicted"/>
<name>A0AAU2V877_9ACTN</name>
<protein>
    <submittedName>
        <fullName evidence="2">VOC family protein</fullName>
    </submittedName>
</protein>
<dbReference type="PANTHER" id="PTHR35908:SF1">
    <property type="entry name" value="CONSERVED PROTEIN"/>
    <property type="match status" value="1"/>
</dbReference>